<dbReference type="CDD" id="cd06558">
    <property type="entry name" value="crotonase-like"/>
    <property type="match status" value="1"/>
</dbReference>
<gene>
    <name evidence="2" type="ORF">ENJ42_06070</name>
</gene>
<evidence type="ECO:0000313" key="2">
    <source>
        <dbReference type="EMBL" id="HHL43164.1"/>
    </source>
</evidence>
<dbReference type="InterPro" id="IPR029045">
    <property type="entry name" value="ClpP/crotonase-like_dom_sf"/>
</dbReference>
<dbReference type="PANTHER" id="PTHR42964:SF1">
    <property type="entry name" value="POLYKETIDE BIOSYNTHESIS ENOYL-COA HYDRATASE PKSH-RELATED"/>
    <property type="match status" value="1"/>
</dbReference>
<reference evidence="2" key="1">
    <citation type="journal article" date="2020" name="mSystems">
        <title>Genome- and Community-Level Interaction Insights into Carbon Utilization and Element Cycling Functions of Hydrothermarchaeota in Hydrothermal Sediment.</title>
        <authorList>
            <person name="Zhou Z."/>
            <person name="Liu Y."/>
            <person name="Xu W."/>
            <person name="Pan J."/>
            <person name="Luo Z.H."/>
            <person name="Li M."/>
        </authorList>
    </citation>
    <scope>NUCLEOTIDE SEQUENCE [LARGE SCALE GENOMIC DNA]</scope>
    <source>
        <strain evidence="2">HyVt-485</strain>
    </source>
</reference>
<dbReference type="GO" id="GO:0003824">
    <property type="term" value="F:catalytic activity"/>
    <property type="evidence" value="ECO:0007669"/>
    <property type="project" value="UniProtKB-ARBA"/>
</dbReference>
<dbReference type="Gene3D" id="3.90.226.10">
    <property type="entry name" value="2-enoyl-CoA Hydratase, Chain A, domain 1"/>
    <property type="match status" value="1"/>
</dbReference>
<comment type="caution">
    <text evidence="2">The sequence shown here is derived from an EMBL/GenBank/DDBJ whole genome shotgun (WGS) entry which is preliminary data.</text>
</comment>
<dbReference type="Gene3D" id="1.10.12.10">
    <property type="entry name" value="Lyase 2-enoyl-coa Hydratase, Chain A, domain 2"/>
    <property type="match status" value="1"/>
</dbReference>
<dbReference type="GO" id="GO:0008300">
    <property type="term" value="P:isoprenoid catabolic process"/>
    <property type="evidence" value="ECO:0007669"/>
    <property type="project" value="TreeGrafter"/>
</dbReference>
<evidence type="ECO:0000256" key="1">
    <source>
        <dbReference type="ARBA" id="ARBA00005254"/>
    </source>
</evidence>
<proteinExistence type="inferred from homology"/>
<dbReference type="AlphaFoldDB" id="A0A7C5R0T2"/>
<dbReference type="InterPro" id="IPR001753">
    <property type="entry name" value="Enoyl-CoA_hydra/iso"/>
</dbReference>
<dbReference type="InterPro" id="IPR051683">
    <property type="entry name" value="Enoyl-CoA_Hydratase/Isomerase"/>
</dbReference>
<dbReference type="Proteomes" id="UP000885830">
    <property type="component" value="Unassembled WGS sequence"/>
</dbReference>
<dbReference type="Pfam" id="PF00378">
    <property type="entry name" value="ECH_1"/>
    <property type="match status" value="1"/>
</dbReference>
<dbReference type="EMBL" id="DRMJ01000312">
    <property type="protein sequence ID" value="HHL43164.1"/>
    <property type="molecule type" value="Genomic_DNA"/>
</dbReference>
<name>A0A7C5R0T2_9PROT</name>
<dbReference type="InterPro" id="IPR014748">
    <property type="entry name" value="Enoyl-CoA_hydra_C"/>
</dbReference>
<accession>A0A7C5R0T2</accession>
<organism evidence="2">
    <name type="scientific">Hellea balneolensis</name>
    <dbReference type="NCBI Taxonomy" id="287478"/>
    <lineage>
        <taxon>Bacteria</taxon>
        <taxon>Pseudomonadati</taxon>
        <taxon>Pseudomonadota</taxon>
        <taxon>Alphaproteobacteria</taxon>
        <taxon>Maricaulales</taxon>
        <taxon>Robiginitomaculaceae</taxon>
        <taxon>Hellea</taxon>
    </lineage>
</organism>
<dbReference type="PANTHER" id="PTHR42964">
    <property type="entry name" value="ENOYL-COA HYDRATASE"/>
    <property type="match status" value="1"/>
</dbReference>
<comment type="similarity">
    <text evidence="1">Belongs to the enoyl-CoA hydratase/isomerase family.</text>
</comment>
<protein>
    <submittedName>
        <fullName evidence="2">Enoyl-CoA hydratase/isomerase family protein</fullName>
    </submittedName>
</protein>
<sequence length="262" mass="27953">MNWPDTQRLALDDTAGVLTISLNRPQLKNAMNLDMVKELMAVFEALKNSKIRIVVLKGRGGNFCAGGDVKDMALAANQGSMVQLNRAFGHMIECADTLPQVMICVLEGAVLGGGLGLACVSDIAMTTASAQFGMPETSLGLIPAQIAPFVVKRIGLTHTRRLALTAARFGGEEARSLGLVQYCCADKGELDDCLAEQIKRIKSCAPKANALTKALLHKVGTVAIDTLLDEAAQDFARSLCGDEAQEGIRAFQEKRKPGWAHG</sequence>
<dbReference type="SUPFAM" id="SSF52096">
    <property type="entry name" value="ClpP/crotonase"/>
    <property type="match status" value="1"/>
</dbReference>